<keyword evidence="3 4" id="KW-0694">RNA-binding</keyword>
<dbReference type="GO" id="GO:0006397">
    <property type="term" value="P:mRNA processing"/>
    <property type="evidence" value="ECO:0007669"/>
    <property type="project" value="InterPro"/>
</dbReference>
<dbReference type="Pfam" id="PF00076">
    <property type="entry name" value="RRM_1"/>
    <property type="match status" value="1"/>
</dbReference>
<dbReference type="Gene3D" id="3.30.70.330">
    <property type="match status" value="1"/>
</dbReference>
<protein>
    <submittedName>
        <fullName evidence="7">14852_t:CDS:1</fullName>
    </submittedName>
</protein>
<dbReference type="Pfam" id="PF15519">
    <property type="entry name" value="RBM39linker"/>
    <property type="match status" value="1"/>
</dbReference>
<dbReference type="InterPro" id="IPR000504">
    <property type="entry name" value="RRM_dom"/>
</dbReference>
<dbReference type="CDD" id="cd12285">
    <property type="entry name" value="RRM3_RBM39_like"/>
    <property type="match status" value="1"/>
</dbReference>
<feature type="non-terminal residue" evidence="7">
    <location>
        <position position="1"/>
    </location>
</feature>
<comment type="caution">
    <text evidence="7">The sequence shown here is derived from an EMBL/GenBank/DDBJ whole genome shotgun (WGS) entry which is preliminary data.</text>
</comment>
<keyword evidence="2" id="KW-0677">Repeat</keyword>
<dbReference type="SMART" id="SM00361">
    <property type="entry name" value="RRM_1"/>
    <property type="match status" value="1"/>
</dbReference>
<evidence type="ECO:0000256" key="5">
    <source>
        <dbReference type="SAM" id="MobiDB-lite"/>
    </source>
</evidence>
<sequence length="304" mass="33980">VAGLALNAQSRVELMQKLARDTDLIAPTATPVLTEPPKPIQPRVNPTRCVLLKNMFNPEDETESNWAEELEDDVKTECEKFGTLVHISVDKESEGDIYMKFDSVPAAQNAVNGLNGRWFGGNQISAVFILDMFYNVFTLEAEDDLPSNEGSPCILVRPLRYRRKIFEFSWRFQMPEVGDATIESSEFSSHASADSPQSDTKIQTFSGDLDKVITDELVTRTDRCFIQTKKIIRYTKEELLALSKSPLVKMPDALPPTIVWFGHNLGERLSKFKDESNTLGIPESPLLEISKSPNGSEPASPRPS</sequence>
<dbReference type="PANTHER" id="PTHR48036">
    <property type="entry name" value="SPLICING FACTOR (PAD-1), PUTATIVE (AFU_ORTHOLOGUE AFUA_1G15810)-RELATED"/>
    <property type="match status" value="1"/>
</dbReference>
<dbReference type="EMBL" id="CAJVPV010025585">
    <property type="protein sequence ID" value="CAG8729319.1"/>
    <property type="molecule type" value="Genomic_DNA"/>
</dbReference>
<dbReference type="PROSITE" id="PS50102">
    <property type="entry name" value="RRM"/>
    <property type="match status" value="1"/>
</dbReference>
<keyword evidence="1" id="KW-0597">Phosphoprotein</keyword>
<feature type="domain" description="RRM" evidence="6">
    <location>
        <begin position="48"/>
        <end position="131"/>
    </location>
</feature>
<dbReference type="InterPro" id="IPR006509">
    <property type="entry name" value="RBM39_SF"/>
</dbReference>
<reference evidence="7" key="1">
    <citation type="submission" date="2021-06" db="EMBL/GenBank/DDBJ databases">
        <authorList>
            <person name="Kallberg Y."/>
            <person name="Tangrot J."/>
            <person name="Rosling A."/>
        </authorList>
    </citation>
    <scope>NUCLEOTIDE SEQUENCE</scope>
    <source>
        <strain evidence="7">CL551</strain>
    </source>
</reference>
<dbReference type="Proteomes" id="UP000789342">
    <property type="component" value="Unassembled WGS sequence"/>
</dbReference>
<organism evidence="7 8">
    <name type="scientific">Acaulospora morrowiae</name>
    <dbReference type="NCBI Taxonomy" id="94023"/>
    <lineage>
        <taxon>Eukaryota</taxon>
        <taxon>Fungi</taxon>
        <taxon>Fungi incertae sedis</taxon>
        <taxon>Mucoromycota</taxon>
        <taxon>Glomeromycotina</taxon>
        <taxon>Glomeromycetes</taxon>
        <taxon>Diversisporales</taxon>
        <taxon>Acaulosporaceae</taxon>
        <taxon>Acaulospora</taxon>
    </lineage>
</organism>
<evidence type="ECO:0000256" key="2">
    <source>
        <dbReference type="ARBA" id="ARBA00022737"/>
    </source>
</evidence>
<evidence type="ECO:0000256" key="3">
    <source>
        <dbReference type="ARBA" id="ARBA00022884"/>
    </source>
</evidence>
<dbReference type="InterPro" id="IPR029123">
    <property type="entry name" value="RBM39_linker"/>
</dbReference>
<keyword evidence="8" id="KW-1185">Reference proteome</keyword>
<dbReference type="SMART" id="SM00360">
    <property type="entry name" value="RRM"/>
    <property type="match status" value="1"/>
</dbReference>
<evidence type="ECO:0000256" key="4">
    <source>
        <dbReference type="PROSITE-ProRule" id="PRU00176"/>
    </source>
</evidence>
<dbReference type="InterPro" id="IPR003954">
    <property type="entry name" value="RRM_euk-type"/>
</dbReference>
<evidence type="ECO:0000313" key="7">
    <source>
        <dbReference type="EMBL" id="CAG8729319.1"/>
    </source>
</evidence>
<name>A0A9N9ICJ7_9GLOM</name>
<evidence type="ECO:0000313" key="8">
    <source>
        <dbReference type="Proteomes" id="UP000789342"/>
    </source>
</evidence>
<evidence type="ECO:0000259" key="6">
    <source>
        <dbReference type="PROSITE" id="PS50102"/>
    </source>
</evidence>
<evidence type="ECO:0000256" key="1">
    <source>
        <dbReference type="ARBA" id="ARBA00022553"/>
    </source>
</evidence>
<proteinExistence type="predicted"/>
<dbReference type="OrthoDB" id="5411533at2759"/>
<dbReference type="AlphaFoldDB" id="A0A9N9ICJ7"/>
<gene>
    <name evidence="7" type="ORF">AMORRO_LOCUS13897</name>
</gene>
<feature type="non-terminal residue" evidence="7">
    <location>
        <position position="304"/>
    </location>
</feature>
<dbReference type="SUPFAM" id="SSF54928">
    <property type="entry name" value="RNA-binding domain, RBD"/>
    <property type="match status" value="1"/>
</dbReference>
<accession>A0A9N9ICJ7</accession>
<dbReference type="InterPro" id="IPR012677">
    <property type="entry name" value="Nucleotide-bd_a/b_plait_sf"/>
</dbReference>
<feature type="region of interest" description="Disordered" evidence="5">
    <location>
        <begin position="276"/>
        <end position="304"/>
    </location>
</feature>
<dbReference type="GO" id="GO:0003723">
    <property type="term" value="F:RNA binding"/>
    <property type="evidence" value="ECO:0007669"/>
    <property type="project" value="UniProtKB-UniRule"/>
</dbReference>
<dbReference type="GO" id="GO:0005634">
    <property type="term" value="C:nucleus"/>
    <property type="evidence" value="ECO:0007669"/>
    <property type="project" value="InterPro"/>
</dbReference>
<dbReference type="InterPro" id="IPR035979">
    <property type="entry name" value="RBD_domain_sf"/>
</dbReference>